<organism evidence="1 2">
    <name type="scientific">Bartonella henselae (strain ATCC 49882 / DSM 28221 / CCUG 30454 / Houston 1)</name>
    <name type="common">Rochalimaea henselae</name>
    <dbReference type="NCBI Taxonomy" id="283166"/>
    <lineage>
        <taxon>Bacteria</taxon>
        <taxon>Pseudomonadati</taxon>
        <taxon>Pseudomonadota</taxon>
        <taxon>Alphaproteobacteria</taxon>
        <taxon>Hyphomicrobiales</taxon>
        <taxon>Bartonellaceae</taxon>
        <taxon>Bartonella</taxon>
    </lineage>
</organism>
<keyword evidence="2" id="KW-1185">Reference proteome</keyword>
<name>A0A0H3LXX2_BARHE</name>
<reference evidence="1 2" key="1">
    <citation type="journal article" date="2004" name="Proc. Natl. Acad. Sci. U.S.A.">
        <title>The louse-borne human pathogen Bartonella quintana is a genomic derivative of the zoonotic agent Bartonella henselae.</title>
        <authorList>
            <person name="Alsmark U.C.M."/>
            <person name="Frank A.C."/>
            <person name="Karlberg E.O."/>
            <person name="Legault B.-A."/>
            <person name="Ardell D.H."/>
            <person name="Canbaeck B."/>
            <person name="Eriksson A.-S."/>
            <person name="Naeslund A.K."/>
            <person name="Handley S.A."/>
            <person name="Huvet M."/>
            <person name="La Scola B."/>
            <person name="Holmberg M."/>
            <person name="Andersson S.G.E."/>
        </authorList>
    </citation>
    <scope>NUCLEOTIDE SEQUENCE [LARGE SCALE GENOMIC DNA]</scope>
    <source>
        <strain evidence="2">ATCC 49882 / DSM 28221 / CCUG 30454 / Houston 1</strain>
    </source>
</reference>
<dbReference type="KEGG" id="bhe:BH11780"/>
<gene>
    <name evidence="1" type="ordered locus">BH11780</name>
</gene>
<dbReference type="AlphaFoldDB" id="A0A0H3LXX2"/>
<accession>A0A0K8J0R5</accession>
<protein>
    <submittedName>
        <fullName evidence="1">Uncharacterized protein</fullName>
    </submittedName>
</protein>
<accession>A0A0H3LXX2</accession>
<dbReference type="Proteomes" id="UP000000421">
    <property type="component" value="Chromosome"/>
</dbReference>
<evidence type="ECO:0000313" key="1">
    <source>
        <dbReference type="EMBL" id="CAF27961.1"/>
    </source>
</evidence>
<sequence length="76" mass="8382">MIPFIIKRVAAGSIIGLRALSAIDVFNVYLLSVKALIVAKCCYSLGGLYSVDNILILLRIDDEACILRHRKRTTSC</sequence>
<dbReference type="PaxDb" id="283166-BH11780"/>
<proteinExistence type="predicted"/>
<evidence type="ECO:0000313" key="2">
    <source>
        <dbReference type="Proteomes" id="UP000000421"/>
    </source>
</evidence>
<dbReference type="eggNOG" id="ENOG5031AN1">
    <property type="taxonomic scope" value="Bacteria"/>
</dbReference>
<dbReference type="EnsemblBacteria" id="CAF27961">
    <property type="protein sequence ID" value="CAF27961"/>
    <property type="gene ID" value="BH11780"/>
</dbReference>
<dbReference type="EMBL" id="BX897699">
    <property type="protein sequence ID" value="CAF27961.1"/>
    <property type="molecule type" value="Genomic_DNA"/>
</dbReference>